<proteinExistence type="predicted"/>
<reference evidence="1 2" key="1">
    <citation type="journal article" date="2016" name="Genome Announc.">
        <title>Draft Genome Sequences of Five Rapidly Growing Mycobacterium Species, M. thermoresistibile, M. fortuitum subsp. acetamidolyticum, M. canariasense, M. brisbanense, and M. novocastrense.</title>
        <authorList>
            <person name="Katahira K."/>
            <person name="Ogura Y."/>
            <person name="Gotoh Y."/>
            <person name="Hayashi T."/>
        </authorList>
    </citation>
    <scope>NUCLEOTIDE SEQUENCE [LARGE SCALE GENOMIC DNA]</scope>
    <source>
        <strain evidence="1 2">JCM6368</strain>
    </source>
</reference>
<protein>
    <submittedName>
        <fullName evidence="1">1-phosphatidylinositol-4-phosphate 5-kinase</fullName>
    </submittedName>
</protein>
<name>A0A100WNR3_MYCFO</name>
<dbReference type="AlphaFoldDB" id="A0A100WNR3"/>
<dbReference type="GO" id="GO:0016301">
    <property type="term" value="F:kinase activity"/>
    <property type="evidence" value="ECO:0007669"/>
    <property type="project" value="UniProtKB-KW"/>
</dbReference>
<gene>
    <name evidence="1" type="ORF">RMCFA_1404</name>
</gene>
<dbReference type="Proteomes" id="UP000069705">
    <property type="component" value="Unassembled WGS sequence"/>
</dbReference>
<keyword evidence="1" id="KW-0808">Transferase</keyword>
<evidence type="ECO:0000313" key="2">
    <source>
        <dbReference type="Proteomes" id="UP000069705"/>
    </source>
</evidence>
<comment type="caution">
    <text evidence="1">The sequence shown here is derived from an EMBL/GenBank/DDBJ whole genome shotgun (WGS) entry which is preliminary data.</text>
</comment>
<dbReference type="EMBL" id="BCSZ01000012">
    <property type="protein sequence ID" value="GAT01290.1"/>
    <property type="molecule type" value="Genomic_DNA"/>
</dbReference>
<accession>A0A100WNR3</accession>
<sequence>METALGDPLQTCDCPHFELCKQIDCTQCCRFDVTPDPTDCHTGDDLRLFGNLT</sequence>
<reference evidence="2" key="2">
    <citation type="submission" date="2016-02" db="EMBL/GenBank/DDBJ databases">
        <title>Draft genome sequence of five rapidly growing Mycobacterium species.</title>
        <authorList>
            <person name="Katahira K."/>
            <person name="Gotou Y."/>
            <person name="Iida K."/>
            <person name="Ogura Y."/>
            <person name="Hayashi T."/>
        </authorList>
    </citation>
    <scope>NUCLEOTIDE SEQUENCE [LARGE SCALE GENOMIC DNA]</scope>
    <source>
        <strain evidence="2">JCM6368</strain>
    </source>
</reference>
<organism evidence="1 2">
    <name type="scientific">Mycolicibacterium fortuitum subsp. acetamidolyticum</name>
    <dbReference type="NCBI Taxonomy" id="144550"/>
    <lineage>
        <taxon>Bacteria</taxon>
        <taxon>Bacillati</taxon>
        <taxon>Actinomycetota</taxon>
        <taxon>Actinomycetes</taxon>
        <taxon>Mycobacteriales</taxon>
        <taxon>Mycobacteriaceae</taxon>
        <taxon>Mycolicibacterium</taxon>
    </lineage>
</organism>
<keyword evidence="1" id="KW-0418">Kinase</keyword>
<evidence type="ECO:0000313" key="1">
    <source>
        <dbReference type="EMBL" id="GAT01290.1"/>
    </source>
</evidence>
<dbReference type="RefSeq" id="WP_165613830.1">
    <property type="nucleotide sequence ID" value="NZ_BCSZ01000012.1"/>
</dbReference>